<name>R7TIB6_CAPTE</name>
<organism evidence="2">
    <name type="scientific">Capitella teleta</name>
    <name type="common">Polychaete worm</name>
    <dbReference type="NCBI Taxonomy" id="283909"/>
    <lineage>
        <taxon>Eukaryota</taxon>
        <taxon>Metazoa</taxon>
        <taxon>Spiralia</taxon>
        <taxon>Lophotrochozoa</taxon>
        <taxon>Annelida</taxon>
        <taxon>Polychaeta</taxon>
        <taxon>Sedentaria</taxon>
        <taxon>Scolecida</taxon>
        <taxon>Capitellidae</taxon>
        <taxon>Capitella</taxon>
    </lineage>
</organism>
<dbReference type="STRING" id="283909.R7TIB6"/>
<evidence type="ECO:0000313" key="2">
    <source>
        <dbReference type="EMBL" id="ELT91286.1"/>
    </source>
</evidence>
<gene>
    <name evidence="2" type="ORF">CAPTEDRAFT_75775</name>
</gene>
<dbReference type="Pfam" id="PF12796">
    <property type="entry name" value="Ank_2"/>
    <property type="match status" value="1"/>
</dbReference>
<dbReference type="HOGENOM" id="CLU_000134_45_8_1"/>
<feature type="non-terminal residue" evidence="2">
    <location>
        <position position="90"/>
    </location>
</feature>
<dbReference type="AlphaFoldDB" id="R7TIB6"/>
<dbReference type="InterPro" id="IPR039323">
    <property type="entry name" value="ANKRD_45/46/60"/>
</dbReference>
<dbReference type="OrthoDB" id="6276128at2759"/>
<dbReference type="PRINTS" id="PR01415">
    <property type="entry name" value="ANKYRIN"/>
</dbReference>
<dbReference type="PROSITE" id="PS50297">
    <property type="entry name" value="ANK_REP_REGION"/>
    <property type="match status" value="2"/>
</dbReference>
<evidence type="ECO:0000256" key="1">
    <source>
        <dbReference type="PROSITE-ProRule" id="PRU00023"/>
    </source>
</evidence>
<dbReference type="PANTHER" id="PTHR22677:SF4">
    <property type="entry name" value="USHER SYNDROME TYPE-1G PROTEIN-LIKE PROTEIN"/>
    <property type="match status" value="1"/>
</dbReference>
<dbReference type="InterPro" id="IPR036770">
    <property type="entry name" value="Ankyrin_rpt-contain_sf"/>
</dbReference>
<dbReference type="InterPro" id="IPR002110">
    <property type="entry name" value="Ankyrin_rpt"/>
</dbReference>
<dbReference type="PANTHER" id="PTHR22677">
    <property type="entry name" value="ANKYRIN REPEAT DOMAIN-CONTAINING PROTEIN 60"/>
    <property type="match status" value="1"/>
</dbReference>
<keyword evidence="1" id="KW-0040">ANK repeat</keyword>
<proteinExistence type="predicted"/>
<dbReference type="SMART" id="SM00248">
    <property type="entry name" value="ANK"/>
    <property type="match status" value="3"/>
</dbReference>
<dbReference type="Gene3D" id="1.25.40.20">
    <property type="entry name" value="Ankyrin repeat-containing domain"/>
    <property type="match status" value="1"/>
</dbReference>
<reference evidence="2" key="1">
    <citation type="journal article" date="2013" name="Nature">
        <title>Insights into bilaterian evolution from three spiralian genomes.</title>
        <authorList>
            <person name="Simakov O."/>
            <person name="Marletaz F."/>
            <person name="Cho S.J."/>
            <person name="Edsinger-Gonzales E."/>
            <person name="Havlak P."/>
            <person name="Hellsten U."/>
            <person name="Kuo D.H."/>
            <person name="Larsson T."/>
            <person name="Lv J."/>
            <person name="Arendt D."/>
            <person name="Savage R."/>
            <person name="Osoegawa K."/>
            <person name="de Jong P."/>
            <person name="Grimwood J."/>
            <person name="Chapman J.A."/>
            <person name="Shapiro H."/>
            <person name="Aerts A."/>
            <person name="Otillar R.P."/>
            <person name="Terry A.Y."/>
            <person name="Boore J.L."/>
            <person name="Grigoriev I.V."/>
            <person name="Lindberg D.R."/>
            <person name="Seaver E.C."/>
            <person name="Weisblat D.A."/>
            <person name="Putnam N.H."/>
            <person name="Rokhsar D.S."/>
        </authorList>
    </citation>
    <scope>NUCLEOTIDE SEQUENCE</scope>
    <source>
        <strain evidence="2">I ESC-2004</strain>
    </source>
</reference>
<sequence>LHWAACAGYKGLCDRLIEKGIEPSSHANLGATPLMVACSNGHTDIVGAFLKSGTDPNRRTPEGWTALHVAVRACAPGVVRLLMSHGALPD</sequence>
<dbReference type="EMBL" id="KB310564">
    <property type="protein sequence ID" value="ELT91286.1"/>
    <property type="molecule type" value="Genomic_DNA"/>
</dbReference>
<feature type="repeat" description="ANK" evidence="1">
    <location>
        <begin position="62"/>
        <end position="90"/>
    </location>
</feature>
<feature type="non-terminal residue" evidence="2">
    <location>
        <position position="1"/>
    </location>
</feature>
<dbReference type="SUPFAM" id="SSF48403">
    <property type="entry name" value="Ankyrin repeat"/>
    <property type="match status" value="1"/>
</dbReference>
<protein>
    <submittedName>
        <fullName evidence="2">Uncharacterized protein</fullName>
    </submittedName>
</protein>
<accession>R7TIB6</accession>
<feature type="repeat" description="ANK" evidence="1">
    <location>
        <begin position="29"/>
        <end position="61"/>
    </location>
</feature>
<dbReference type="PROSITE" id="PS50088">
    <property type="entry name" value="ANK_REPEAT"/>
    <property type="match status" value="2"/>
</dbReference>